<dbReference type="GO" id="GO:0006457">
    <property type="term" value="P:protein folding"/>
    <property type="evidence" value="ECO:0007669"/>
    <property type="project" value="InterPro"/>
</dbReference>
<keyword evidence="3 4" id="KW-0346">Stress response</keyword>
<dbReference type="EMBL" id="MAPZ01000009">
    <property type="protein sequence ID" value="OBY12270.1"/>
    <property type="molecule type" value="Genomic_DNA"/>
</dbReference>
<organism evidence="7 8">
    <name type="scientific">Clostridium paraputrificum</name>
    <dbReference type="NCBI Taxonomy" id="29363"/>
    <lineage>
        <taxon>Bacteria</taxon>
        <taxon>Bacillati</taxon>
        <taxon>Bacillota</taxon>
        <taxon>Clostridia</taxon>
        <taxon>Eubacteriales</taxon>
        <taxon>Clostridiaceae</taxon>
        <taxon>Clostridium</taxon>
    </lineage>
</organism>
<dbReference type="Gene3D" id="2.30.22.10">
    <property type="entry name" value="Head domain of nucleotide exchange factor GrpE"/>
    <property type="match status" value="1"/>
</dbReference>
<comment type="similarity">
    <text evidence="1 3 5">Belongs to the GrpE family.</text>
</comment>
<dbReference type="Gene3D" id="3.90.20.20">
    <property type="match status" value="1"/>
</dbReference>
<keyword evidence="8" id="KW-1185">Reference proteome</keyword>
<comment type="subcellular location">
    <subcellularLocation>
        <location evidence="3">Cytoplasm</location>
    </subcellularLocation>
</comment>
<dbReference type="HAMAP" id="MF_01151">
    <property type="entry name" value="GrpE"/>
    <property type="match status" value="1"/>
</dbReference>
<evidence type="ECO:0000256" key="6">
    <source>
        <dbReference type="SAM" id="MobiDB-lite"/>
    </source>
</evidence>
<protein>
    <recommendedName>
        <fullName evidence="3 4">Protein GrpE</fullName>
    </recommendedName>
    <alternativeName>
        <fullName evidence="3">HSP-70 cofactor</fullName>
    </alternativeName>
</protein>
<dbReference type="GO" id="GO:0051087">
    <property type="term" value="F:protein-folding chaperone binding"/>
    <property type="evidence" value="ECO:0007669"/>
    <property type="project" value="InterPro"/>
</dbReference>
<dbReference type="NCBIfam" id="NF010738">
    <property type="entry name" value="PRK14140.1"/>
    <property type="match status" value="1"/>
</dbReference>
<dbReference type="Proteomes" id="UP000092714">
    <property type="component" value="Unassembled WGS sequence"/>
</dbReference>
<proteinExistence type="inferred from homology"/>
<feature type="region of interest" description="Disordered" evidence="6">
    <location>
        <begin position="1"/>
        <end position="20"/>
    </location>
</feature>
<evidence type="ECO:0000313" key="7">
    <source>
        <dbReference type="EMBL" id="OBY12270.1"/>
    </source>
</evidence>
<evidence type="ECO:0000256" key="2">
    <source>
        <dbReference type="ARBA" id="ARBA00023186"/>
    </source>
</evidence>
<accession>A0A174AQF2</accession>
<keyword evidence="2 3" id="KW-0143">Chaperone</keyword>
<evidence type="ECO:0000256" key="3">
    <source>
        <dbReference type="HAMAP-Rule" id="MF_01151"/>
    </source>
</evidence>
<dbReference type="GeneID" id="42777417"/>
<dbReference type="InterPro" id="IPR009012">
    <property type="entry name" value="GrpE_head"/>
</dbReference>
<gene>
    <name evidence="3" type="primary">grpE</name>
    <name evidence="7" type="ORF">CP373A1_01370</name>
</gene>
<dbReference type="InterPro" id="IPR000740">
    <property type="entry name" value="GrpE"/>
</dbReference>
<dbReference type="GO" id="GO:0042803">
    <property type="term" value="F:protein homodimerization activity"/>
    <property type="evidence" value="ECO:0007669"/>
    <property type="project" value="InterPro"/>
</dbReference>
<dbReference type="SUPFAM" id="SSF58014">
    <property type="entry name" value="Coiled-coil domain of nucleotide exchange factor GrpE"/>
    <property type="match status" value="1"/>
</dbReference>
<dbReference type="InterPro" id="IPR013805">
    <property type="entry name" value="GrpE_CC"/>
</dbReference>
<evidence type="ECO:0000313" key="8">
    <source>
        <dbReference type="Proteomes" id="UP000092714"/>
    </source>
</evidence>
<evidence type="ECO:0000256" key="1">
    <source>
        <dbReference type="ARBA" id="ARBA00009054"/>
    </source>
</evidence>
<dbReference type="GO" id="GO:0051082">
    <property type="term" value="F:unfolded protein binding"/>
    <property type="evidence" value="ECO:0007669"/>
    <property type="project" value="TreeGrafter"/>
</dbReference>
<dbReference type="PANTHER" id="PTHR21237:SF23">
    <property type="entry name" value="GRPE PROTEIN HOMOLOG, MITOCHONDRIAL"/>
    <property type="match status" value="1"/>
</dbReference>
<comment type="caution">
    <text evidence="7">The sequence shown here is derived from an EMBL/GenBank/DDBJ whole genome shotgun (WGS) entry which is preliminary data.</text>
</comment>
<evidence type="ECO:0000256" key="5">
    <source>
        <dbReference type="RuleBase" id="RU004478"/>
    </source>
</evidence>
<comment type="subunit">
    <text evidence="3">Homodimer.</text>
</comment>
<dbReference type="CDD" id="cd00446">
    <property type="entry name" value="GrpE"/>
    <property type="match status" value="1"/>
</dbReference>
<sequence>MEETNKNVQEDLKETTEEINEEVVQEDVVEEILENEEVAQEESTNGESEEDELAMLRKNKDEVKRLNNEVEALKDRLLRVTAEYENYRKRTAKEKEGIYTDSCADVIKEILPVVDNLERALAADGSVEDLKKGIEMTIKGLQSSFDKLGVEEIDASGEFDPNLHQAVMHIEDESLETNVVAEVFMKGYKRGDKVIRHTVVKVAN</sequence>
<dbReference type="AlphaFoldDB" id="A0A174AQF2"/>
<dbReference type="SUPFAM" id="SSF51064">
    <property type="entry name" value="Head domain of nucleotide exchange factor GrpE"/>
    <property type="match status" value="1"/>
</dbReference>
<keyword evidence="3" id="KW-0963">Cytoplasm</keyword>
<dbReference type="PROSITE" id="PS01071">
    <property type="entry name" value="GRPE"/>
    <property type="match status" value="1"/>
</dbReference>
<dbReference type="RefSeq" id="WP_027099572.1">
    <property type="nucleotide sequence ID" value="NZ_CABJAZ010000003.1"/>
</dbReference>
<dbReference type="OrthoDB" id="9812586at2"/>
<dbReference type="GO" id="GO:0005737">
    <property type="term" value="C:cytoplasm"/>
    <property type="evidence" value="ECO:0007669"/>
    <property type="project" value="UniProtKB-SubCell"/>
</dbReference>
<feature type="compositionally biased region" description="Basic and acidic residues" evidence="6">
    <location>
        <begin position="1"/>
        <end position="16"/>
    </location>
</feature>
<reference evidence="7 8" key="1">
    <citation type="submission" date="2016-06" db="EMBL/GenBank/DDBJ databases">
        <authorList>
            <person name="Kjaerup R.B."/>
            <person name="Dalgaard T.S."/>
            <person name="Juul-Madsen H.R."/>
        </authorList>
    </citation>
    <scope>NUCLEOTIDE SEQUENCE [LARGE SCALE GENOMIC DNA]</scope>
    <source>
        <strain evidence="7 8">373-A1</strain>
    </source>
</reference>
<dbReference type="PANTHER" id="PTHR21237">
    <property type="entry name" value="GRPE PROTEIN"/>
    <property type="match status" value="1"/>
</dbReference>
<dbReference type="eggNOG" id="COG0576">
    <property type="taxonomic scope" value="Bacteria"/>
</dbReference>
<dbReference type="NCBIfam" id="NF010757">
    <property type="entry name" value="PRK14160.1"/>
    <property type="match status" value="1"/>
</dbReference>
<dbReference type="GO" id="GO:0000774">
    <property type="term" value="F:adenyl-nucleotide exchange factor activity"/>
    <property type="evidence" value="ECO:0007669"/>
    <property type="project" value="InterPro"/>
</dbReference>
<evidence type="ECO:0000256" key="4">
    <source>
        <dbReference type="RuleBase" id="RU000639"/>
    </source>
</evidence>
<dbReference type="PRINTS" id="PR00773">
    <property type="entry name" value="GRPEPROTEIN"/>
</dbReference>
<name>A0A174AQF2_9CLOT</name>
<dbReference type="Pfam" id="PF01025">
    <property type="entry name" value="GrpE"/>
    <property type="match status" value="1"/>
</dbReference>
<comment type="function">
    <text evidence="3 4">Participates actively in the response to hyperosmotic and heat shock by preventing the aggregation of stress-denatured proteins, in association with DnaK and GrpE. It is the nucleotide exchange factor for DnaK and may function as a thermosensor. Unfolded proteins bind initially to DnaJ; upon interaction with the DnaJ-bound protein, DnaK hydrolyzes its bound ATP, resulting in the formation of a stable complex. GrpE releases ADP from DnaK; ATP binding to DnaK triggers the release of the substrate protein, thus completing the reaction cycle. Several rounds of ATP-dependent interactions between DnaJ, DnaK and GrpE are required for fully efficient folding.</text>
</comment>